<evidence type="ECO:0000256" key="1">
    <source>
        <dbReference type="SAM" id="MobiDB-lite"/>
    </source>
</evidence>
<reference evidence="2" key="1">
    <citation type="submission" date="2020-08" db="EMBL/GenBank/DDBJ databases">
        <title>Multicomponent nature underlies the extraordinary mechanical properties of spider dragline silk.</title>
        <authorList>
            <person name="Kono N."/>
            <person name="Nakamura H."/>
            <person name="Mori M."/>
            <person name="Yoshida Y."/>
            <person name="Ohtoshi R."/>
            <person name="Malay A.D."/>
            <person name="Moran D.A.P."/>
            <person name="Tomita M."/>
            <person name="Numata K."/>
            <person name="Arakawa K."/>
        </authorList>
    </citation>
    <scope>NUCLEOTIDE SEQUENCE</scope>
</reference>
<proteinExistence type="predicted"/>
<dbReference type="OrthoDB" id="6428612at2759"/>
<organism evidence="2 3">
    <name type="scientific">Nephila pilipes</name>
    <name type="common">Giant wood spider</name>
    <name type="synonym">Nephila maculata</name>
    <dbReference type="NCBI Taxonomy" id="299642"/>
    <lineage>
        <taxon>Eukaryota</taxon>
        <taxon>Metazoa</taxon>
        <taxon>Ecdysozoa</taxon>
        <taxon>Arthropoda</taxon>
        <taxon>Chelicerata</taxon>
        <taxon>Arachnida</taxon>
        <taxon>Araneae</taxon>
        <taxon>Araneomorphae</taxon>
        <taxon>Entelegynae</taxon>
        <taxon>Araneoidea</taxon>
        <taxon>Nephilidae</taxon>
        <taxon>Nephila</taxon>
    </lineage>
</organism>
<feature type="non-terminal residue" evidence="2">
    <location>
        <position position="151"/>
    </location>
</feature>
<feature type="compositionally biased region" description="Acidic residues" evidence="1">
    <location>
        <begin position="45"/>
        <end position="54"/>
    </location>
</feature>
<dbReference type="Proteomes" id="UP000887013">
    <property type="component" value="Unassembled WGS sequence"/>
</dbReference>
<sequence length="151" mass="16175">SIAADPNDKLQKVLSDTSEGMSFAFAGMNELYKKALTSPSTPAPDEVDDEDDVDGGIGTDADFVVKISQAANAMSNLVPELYNRAIEVSRAEHIGLSPISEDAEMRSAMKSLMLNTLMGMSVASVAYGNMMRLMSDPVEDMSSRAVSYVLL</sequence>
<gene>
    <name evidence="2" type="ORF">NPIL_141991</name>
</gene>
<keyword evidence="3" id="KW-1185">Reference proteome</keyword>
<feature type="region of interest" description="Disordered" evidence="1">
    <location>
        <begin position="36"/>
        <end position="55"/>
    </location>
</feature>
<evidence type="ECO:0000313" key="3">
    <source>
        <dbReference type="Proteomes" id="UP000887013"/>
    </source>
</evidence>
<accession>A0A8X6IE17</accession>
<comment type="caution">
    <text evidence="2">The sequence shown here is derived from an EMBL/GenBank/DDBJ whole genome shotgun (WGS) entry which is preliminary data.</text>
</comment>
<dbReference type="EMBL" id="BMAW01089913">
    <property type="protein sequence ID" value="GFS42185.1"/>
    <property type="molecule type" value="Genomic_DNA"/>
</dbReference>
<protein>
    <submittedName>
        <fullName evidence="2">Uncharacterized protein</fullName>
    </submittedName>
</protein>
<dbReference type="AlphaFoldDB" id="A0A8X6IE17"/>
<name>A0A8X6IE17_NEPPI</name>
<evidence type="ECO:0000313" key="2">
    <source>
        <dbReference type="EMBL" id="GFS42185.1"/>
    </source>
</evidence>